<evidence type="ECO:0000313" key="7">
    <source>
        <dbReference type="Proteomes" id="UP000634136"/>
    </source>
</evidence>
<keyword evidence="1 4" id="KW-0732">Signal</keyword>
<reference evidence="6" key="1">
    <citation type="submission" date="2020-09" db="EMBL/GenBank/DDBJ databases">
        <title>Genome-Enabled Discovery of Anthraquinone Biosynthesis in Senna tora.</title>
        <authorList>
            <person name="Kang S.-H."/>
            <person name="Pandey R.P."/>
            <person name="Lee C.-M."/>
            <person name="Sim J.-S."/>
            <person name="Jeong J.-T."/>
            <person name="Choi B.-S."/>
            <person name="Jung M."/>
            <person name="Ginzburg D."/>
            <person name="Zhao K."/>
            <person name="Won S.Y."/>
            <person name="Oh T.-J."/>
            <person name="Yu Y."/>
            <person name="Kim N.-H."/>
            <person name="Lee O.R."/>
            <person name="Lee T.-H."/>
            <person name="Bashyal P."/>
            <person name="Kim T.-S."/>
            <person name="Lee W.-H."/>
            <person name="Kawkins C."/>
            <person name="Kim C.-K."/>
            <person name="Kim J.S."/>
            <person name="Ahn B.O."/>
            <person name="Rhee S.Y."/>
            <person name="Sohng J.K."/>
        </authorList>
    </citation>
    <scope>NUCLEOTIDE SEQUENCE</scope>
    <source>
        <tissue evidence="6">Leaf</tissue>
    </source>
</reference>
<comment type="caution">
    <text evidence="6">The sequence shown here is derived from an EMBL/GenBank/DDBJ whole genome shotgun (WGS) entry which is preliminary data.</text>
</comment>
<dbReference type="OrthoDB" id="770764at2759"/>
<dbReference type="PANTHER" id="PTHR36710:SF21">
    <property type="entry name" value="PECTINESTERASE INHIBITOR DOMAIN-CONTAINING PROTEIN"/>
    <property type="match status" value="1"/>
</dbReference>
<protein>
    <submittedName>
        <fullName evidence="6">Putative pectinesterase/pectinesterase inhibitor 45</fullName>
    </submittedName>
</protein>
<name>A0A834TAC8_9FABA</name>
<dbReference type="SMART" id="SM00856">
    <property type="entry name" value="PMEI"/>
    <property type="match status" value="1"/>
</dbReference>
<evidence type="ECO:0000256" key="1">
    <source>
        <dbReference type="ARBA" id="ARBA00022729"/>
    </source>
</evidence>
<proteinExistence type="inferred from homology"/>
<evidence type="ECO:0000256" key="2">
    <source>
        <dbReference type="ARBA" id="ARBA00023157"/>
    </source>
</evidence>
<keyword evidence="7" id="KW-1185">Reference proteome</keyword>
<accession>A0A834TAC8</accession>
<dbReference type="GO" id="GO:0004857">
    <property type="term" value="F:enzyme inhibitor activity"/>
    <property type="evidence" value="ECO:0007669"/>
    <property type="project" value="InterPro"/>
</dbReference>
<comment type="similarity">
    <text evidence="3">Belongs to the PMEI family.</text>
</comment>
<feature type="domain" description="Pectinesterase inhibitor" evidence="5">
    <location>
        <begin position="58"/>
        <end position="203"/>
    </location>
</feature>
<sequence>MEFSKSLVLFVSVCCLVVSSINAVPISRSQSLSVEVAAAPTPSHGHGLINGVVSKAVPHLAELQDLCKDGENVDLCIETIAPEIHGALDPVHAAIVEIGATLNETLKVSSIIRSLKEDPKTSKGMIDALDICADQYDLITDTIAMSLELMHQNDVAGAWTTFSAVISCQSTCEDAFKESPGEAFPFADDSKTLFQLGGNTLAILMRLNGETSPY</sequence>
<dbReference type="InterPro" id="IPR035513">
    <property type="entry name" value="Invertase/methylesterase_inhib"/>
</dbReference>
<evidence type="ECO:0000256" key="3">
    <source>
        <dbReference type="ARBA" id="ARBA00038471"/>
    </source>
</evidence>
<dbReference type="PANTHER" id="PTHR36710">
    <property type="entry name" value="PECTINESTERASE INHIBITOR-LIKE"/>
    <property type="match status" value="1"/>
</dbReference>
<dbReference type="SUPFAM" id="SSF101148">
    <property type="entry name" value="Plant invertase/pectin methylesterase inhibitor"/>
    <property type="match status" value="1"/>
</dbReference>
<dbReference type="EMBL" id="JAAIUW010000008">
    <property type="protein sequence ID" value="KAF7818130.1"/>
    <property type="molecule type" value="Genomic_DNA"/>
</dbReference>
<dbReference type="CDD" id="cd15800">
    <property type="entry name" value="PMEI-like_2"/>
    <property type="match status" value="1"/>
</dbReference>
<keyword evidence="2" id="KW-1015">Disulfide bond</keyword>
<gene>
    <name evidence="6" type="ORF">G2W53_023585</name>
</gene>
<feature type="signal peptide" evidence="4">
    <location>
        <begin position="1"/>
        <end position="23"/>
    </location>
</feature>
<dbReference type="Gene3D" id="1.20.140.40">
    <property type="entry name" value="Invertase/pectin methylesterase inhibitor family protein"/>
    <property type="match status" value="1"/>
</dbReference>
<evidence type="ECO:0000313" key="6">
    <source>
        <dbReference type="EMBL" id="KAF7818130.1"/>
    </source>
</evidence>
<dbReference type="NCBIfam" id="TIGR01614">
    <property type="entry name" value="PME_inhib"/>
    <property type="match status" value="1"/>
</dbReference>
<dbReference type="AlphaFoldDB" id="A0A834TAC8"/>
<organism evidence="6 7">
    <name type="scientific">Senna tora</name>
    <dbReference type="NCBI Taxonomy" id="362788"/>
    <lineage>
        <taxon>Eukaryota</taxon>
        <taxon>Viridiplantae</taxon>
        <taxon>Streptophyta</taxon>
        <taxon>Embryophyta</taxon>
        <taxon>Tracheophyta</taxon>
        <taxon>Spermatophyta</taxon>
        <taxon>Magnoliopsida</taxon>
        <taxon>eudicotyledons</taxon>
        <taxon>Gunneridae</taxon>
        <taxon>Pentapetalae</taxon>
        <taxon>rosids</taxon>
        <taxon>fabids</taxon>
        <taxon>Fabales</taxon>
        <taxon>Fabaceae</taxon>
        <taxon>Caesalpinioideae</taxon>
        <taxon>Cassia clade</taxon>
        <taxon>Senna</taxon>
    </lineage>
</organism>
<dbReference type="InterPro" id="IPR006501">
    <property type="entry name" value="Pectinesterase_inhib_dom"/>
</dbReference>
<feature type="chain" id="PRO_5032694223" evidence="4">
    <location>
        <begin position="24"/>
        <end position="214"/>
    </location>
</feature>
<dbReference type="Proteomes" id="UP000634136">
    <property type="component" value="Unassembled WGS sequence"/>
</dbReference>
<dbReference type="Pfam" id="PF04043">
    <property type="entry name" value="PMEI"/>
    <property type="match status" value="1"/>
</dbReference>
<dbReference type="InterPro" id="IPR052421">
    <property type="entry name" value="PCW_Enzyme_Inhibitor"/>
</dbReference>
<evidence type="ECO:0000259" key="5">
    <source>
        <dbReference type="SMART" id="SM00856"/>
    </source>
</evidence>
<evidence type="ECO:0000256" key="4">
    <source>
        <dbReference type="SAM" id="SignalP"/>
    </source>
</evidence>